<feature type="domain" description="Tyrosine specific protein phosphatases" evidence="8">
    <location>
        <begin position="105"/>
        <end position="165"/>
    </location>
</feature>
<gene>
    <name evidence="10" type="primary">20352953</name>
    <name evidence="9" type="ORF">GGTG_12495</name>
</gene>
<dbReference type="eggNOG" id="KOG1716">
    <property type="taxonomic scope" value="Eukaryota"/>
</dbReference>
<dbReference type="GeneID" id="20352953"/>
<dbReference type="EMBL" id="GL385402">
    <property type="protein sequence ID" value="EJT70323.1"/>
    <property type="molecule type" value="Genomic_DNA"/>
</dbReference>
<dbReference type="PANTHER" id="PTHR45848">
    <property type="entry name" value="DUAL SPECIFICITY PROTEIN PHOSPHATASE 12 FAMILY MEMBER"/>
    <property type="match status" value="1"/>
</dbReference>
<dbReference type="InterPro" id="IPR000387">
    <property type="entry name" value="Tyr_Pase_dom"/>
</dbReference>
<keyword evidence="11" id="KW-1185">Reference proteome</keyword>
<evidence type="ECO:0000313" key="11">
    <source>
        <dbReference type="Proteomes" id="UP000006039"/>
    </source>
</evidence>
<dbReference type="RefSeq" id="XP_009228657.1">
    <property type="nucleotide sequence ID" value="XM_009230393.1"/>
</dbReference>
<proteinExistence type="inferred from homology"/>
<protein>
    <recommendedName>
        <fullName evidence="2">protein-tyrosine-phosphatase</fullName>
        <ecNumber evidence="2">3.1.3.48</ecNumber>
    </recommendedName>
</protein>
<keyword evidence="4" id="KW-0904">Protein phosphatase</keyword>
<reference evidence="10" key="4">
    <citation type="journal article" date="2015" name="G3 (Bethesda)">
        <title>Genome sequences of three phytopathogenic species of the Magnaporthaceae family of fungi.</title>
        <authorList>
            <person name="Okagaki L.H."/>
            <person name="Nunes C.C."/>
            <person name="Sailsbery J."/>
            <person name="Clay B."/>
            <person name="Brown D."/>
            <person name="John T."/>
            <person name="Oh Y."/>
            <person name="Young N."/>
            <person name="Fitzgerald M."/>
            <person name="Haas B.J."/>
            <person name="Zeng Q."/>
            <person name="Young S."/>
            <person name="Adiconis X."/>
            <person name="Fan L."/>
            <person name="Levin J.Z."/>
            <person name="Mitchell T.K."/>
            <person name="Okubara P.A."/>
            <person name="Farman M.L."/>
            <person name="Kohn L.M."/>
            <person name="Birren B."/>
            <person name="Ma L.-J."/>
            <person name="Dean R.A."/>
        </authorList>
    </citation>
    <scope>NUCLEOTIDE SEQUENCE</scope>
    <source>
        <strain evidence="10">R3-111a-1</strain>
    </source>
</reference>
<sequence length="389" mass="41953">MALSLINGGENLFVSGVFALRKAQTLHDHGVTHILSVIDYDLDKAEGLAGARFEHLSIDVNDEEDADLLVHFPRIVRFIDAGLNPNPSSSSDPNQPDGAGKPPGGGGVLVHCAMGKSRSVTATLAYLLWKHPARFGGAGRHNPDRESAARAAVAAALEWVRATRPMAEPNGGFSRQLEMWWDMGTPARADDAVARHPTYRRWLYRREVEESARVGRAPDWIRFEDEVQPEEEEDNTVAVEPAGTGTSGTKALEVRCKKCRRVLTTGRFVVAHAQRQPAAGHTACPHVFVEPLSWMRPVLEAGELEGRLVCPGARCGASIGRYAWQGFKCSCGEWVCPALSLQKSKVDEVAAAPPAVAASLPGGGVDKGASDPRAALGIRMPPSLRKENL</sequence>
<dbReference type="PROSITE" id="PS50054">
    <property type="entry name" value="TYR_PHOSPHATASE_DUAL"/>
    <property type="match status" value="1"/>
</dbReference>
<dbReference type="AlphaFoldDB" id="J3PG69"/>
<evidence type="ECO:0000256" key="3">
    <source>
        <dbReference type="ARBA" id="ARBA00022801"/>
    </source>
</evidence>
<reference evidence="11" key="1">
    <citation type="submission" date="2010-07" db="EMBL/GenBank/DDBJ databases">
        <title>The genome sequence of Gaeumannomyces graminis var. tritici strain R3-111a-1.</title>
        <authorList>
            <consortium name="The Broad Institute Genome Sequencing Platform"/>
            <person name="Ma L.-J."/>
            <person name="Dead R."/>
            <person name="Young S."/>
            <person name="Zeng Q."/>
            <person name="Koehrsen M."/>
            <person name="Alvarado L."/>
            <person name="Berlin A."/>
            <person name="Chapman S.B."/>
            <person name="Chen Z."/>
            <person name="Freedman E."/>
            <person name="Gellesch M."/>
            <person name="Goldberg J."/>
            <person name="Griggs A."/>
            <person name="Gujja S."/>
            <person name="Heilman E.R."/>
            <person name="Heiman D."/>
            <person name="Hepburn T."/>
            <person name="Howarth C."/>
            <person name="Jen D."/>
            <person name="Larson L."/>
            <person name="Mehta T."/>
            <person name="Neiman D."/>
            <person name="Pearson M."/>
            <person name="Roberts A."/>
            <person name="Saif S."/>
            <person name="Shea T."/>
            <person name="Shenoy N."/>
            <person name="Sisk P."/>
            <person name="Stolte C."/>
            <person name="Sykes S."/>
            <person name="Walk T."/>
            <person name="White J."/>
            <person name="Yandava C."/>
            <person name="Haas B."/>
            <person name="Nusbaum C."/>
            <person name="Birren B."/>
        </authorList>
    </citation>
    <scope>NUCLEOTIDE SEQUENCE [LARGE SCALE GENOMIC DNA]</scope>
    <source>
        <strain evidence="11">R3-111a-1</strain>
    </source>
</reference>
<feature type="domain" description="Tyrosine-protein phosphatase" evidence="7">
    <location>
        <begin position="4"/>
        <end position="186"/>
    </location>
</feature>
<dbReference type="HOGENOM" id="CLU_023312_0_0_1"/>
<reference evidence="9" key="3">
    <citation type="submission" date="2010-09" db="EMBL/GenBank/DDBJ databases">
        <title>Annotation of Gaeumannomyces graminis var. tritici R3-111a-1.</title>
        <authorList>
            <consortium name="The Broad Institute Genome Sequencing Platform"/>
            <person name="Ma L.-J."/>
            <person name="Dead R."/>
            <person name="Young S.K."/>
            <person name="Zeng Q."/>
            <person name="Gargeya S."/>
            <person name="Fitzgerald M."/>
            <person name="Haas B."/>
            <person name="Abouelleil A."/>
            <person name="Alvarado L."/>
            <person name="Arachchi H.M."/>
            <person name="Berlin A."/>
            <person name="Brown A."/>
            <person name="Chapman S.B."/>
            <person name="Chen Z."/>
            <person name="Dunbar C."/>
            <person name="Freedman E."/>
            <person name="Gearin G."/>
            <person name="Gellesch M."/>
            <person name="Goldberg J."/>
            <person name="Griggs A."/>
            <person name="Gujja S."/>
            <person name="Heiman D."/>
            <person name="Howarth C."/>
            <person name="Larson L."/>
            <person name="Lui A."/>
            <person name="MacDonald P.J.P."/>
            <person name="Mehta T."/>
            <person name="Montmayeur A."/>
            <person name="Murphy C."/>
            <person name="Neiman D."/>
            <person name="Pearson M."/>
            <person name="Priest M."/>
            <person name="Roberts A."/>
            <person name="Saif S."/>
            <person name="Shea T."/>
            <person name="Shenoy N."/>
            <person name="Sisk P."/>
            <person name="Stolte C."/>
            <person name="Sykes S."/>
            <person name="Yandava C."/>
            <person name="Wortman J."/>
            <person name="Nusbaum C."/>
            <person name="Birren B."/>
        </authorList>
    </citation>
    <scope>NUCLEOTIDE SEQUENCE</scope>
    <source>
        <strain evidence="9">R3-111a-1</strain>
    </source>
</reference>
<dbReference type="InterPro" id="IPR016278">
    <property type="entry name" value="DUSP12"/>
</dbReference>
<evidence type="ECO:0000256" key="4">
    <source>
        <dbReference type="ARBA" id="ARBA00022912"/>
    </source>
</evidence>
<feature type="region of interest" description="Disordered" evidence="6">
    <location>
        <begin position="227"/>
        <end position="246"/>
    </location>
</feature>
<organism evidence="9">
    <name type="scientific">Gaeumannomyces tritici (strain R3-111a-1)</name>
    <name type="common">Wheat and barley take-all root rot fungus</name>
    <name type="synonym">Gaeumannomyces graminis var. tritici</name>
    <dbReference type="NCBI Taxonomy" id="644352"/>
    <lineage>
        <taxon>Eukaryota</taxon>
        <taxon>Fungi</taxon>
        <taxon>Dikarya</taxon>
        <taxon>Ascomycota</taxon>
        <taxon>Pezizomycotina</taxon>
        <taxon>Sordariomycetes</taxon>
        <taxon>Sordariomycetidae</taxon>
        <taxon>Magnaporthales</taxon>
        <taxon>Magnaporthaceae</taxon>
        <taxon>Gaeumannomyces</taxon>
    </lineage>
</organism>
<keyword evidence="3" id="KW-0378">Hydrolase</keyword>
<dbReference type="InterPro" id="IPR029021">
    <property type="entry name" value="Prot-tyrosine_phosphatase-like"/>
</dbReference>
<evidence type="ECO:0000313" key="10">
    <source>
        <dbReference type="EnsemblFungi" id="EJT70323"/>
    </source>
</evidence>
<dbReference type="OrthoDB" id="2017893at2759"/>
<dbReference type="PIRSF" id="PIRSF000941">
    <property type="entry name" value="DUSP12"/>
    <property type="match status" value="1"/>
</dbReference>
<dbReference type="Proteomes" id="UP000006039">
    <property type="component" value="Unassembled WGS sequence"/>
</dbReference>
<feature type="region of interest" description="Disordered" evidence="6">
    <location>
        <begin position="83"/>
        <end position="108"/>
    </location>
</feature>
<reference evidence="9" key="2">
    <citation type="submission" date="2010-07" db="EMBL/GenBank/DDBJ databases">
        <authorList>
            <consortium name="The Broad Institute Genome Sequencing Platform"/>
            <consortium name="Broad Institute Genome Sequencing Center for Infectious Disease"/>
            <person name="Ma L.-J."/>
            <person name="Dead R."/>
            <person name="Young S."/>
            <person name="Zeng Q."/>
            <person name="Koehrsen M."/>
            <person name="Alvarado L."/>
            <person name="Berlin A."/>
            <person name="Chapman S.B."/>
            <person name="Chen Z."/>
            <person name="Freedman E."/>
            <person name="Gellesch M."/>
            <person name="Goldberg J."/>
            <person name="Griggs A."/>
            <person name="Gujja S."/>
            <person name="Heilman E.R."/>
            <person name="Heiman D."/>
            <person name="Hepburn T."/>
            <person name="Howarth C."/>
            <person name="Jen D."/>
            <person name="Larson L."/>
            <person name="Mehta T."/>
            <person name="Neiman D."/>
            <person name="Pearson M."/>
            <person name="Roberts A."/>
            <person name="Saif S."/>
            <person name="Shea T."/>
            <person name="Shenoy N."/>
            <person name="Sisk P."/>
            <person name="Stolte C."/>
            <person name="Sykes S."/>
            <person name="Walk T."/>
            <person name="White J."/>
            <person name="Yandava C."/>
            <person name="Haas B."/>
            <person name="Nusbaum C."/>
            <person name="Birren B."/>
        </authorList>
    </citation>
    <scope>NUCLEOTIDE SEQUENCE</scope>
    <source>
        <strain evidence="9">R3-111a-1</strain>
    </source>
</reference>
<dbReference type="EnsemblFungi" id="EJT70323">
    <property type="protein sequence ID" value="EJT70323"/>
    <property type="gene ID" value="GGTG_12495"/>
</dbReference>
<dbReference type="SUPFAM" id="SSF52799">
    <property type="entry name" value="(Phosphotyrosine protein) phosphatases II"/>
    <property type="match status" value="1"/>
</dbReference>
<dbReference type="GO" id="GO:0008138">
    <property type="term" value="F:protein tyrosine/serine/threonine phosphatase activity"/>
    <property type="evidence" value="ECO:0007669"/>
    <property type="project" value="InterPro"/>
</dbReference>
<evidence type="ECO:0000313" key="9">
    <source>
        <dbReference type="EMBL" id="EJT70323.1"/>
    </source>
</evidence>
<dbReference type="SMART" id="SM00195">
    <property type="entry name" value="DSPc"/>
    <property type="match status" value="1"/>
</dbReference>
<evidence type="ECO:0000256" key="5">
    <source>
        <dbReference type="PIRSR" id="PIRSR000941-50"/>
    </source>
</evidence>
<accession>J3PG69</accession>
<name>J3PG69_GAET3</name>
<evidence type="ECO:0000259" key="8">
    <source>
        <dbReference type="PROSITE" id="PS50056"/>
    </source>
</evidence>
<feature type="region of interest" description="Disordered" evidence="6">
    <location>
        <begin position="360"/>
        <end position="389"/>
    </location>
</feature>
<dbReference type="GO" id="GO:0005634">
    <property type="term" value="C:nucleus"/>
    <property type="evidence" value="ECO:0007669"/>
    <property type="project" value="TreeGrafter"/>
</dbReference>
<reference evidence="10" key="5">
    <citation type="submission" date="2018-04" db="UniProtKB">
        <authorList>
            <consortium name="EnsemblFungi"/>
        </authorList>
    </citation>
    <scope>IDENTIFICATION</scope>
    <source>
        <strain evidence="10">R3-111a-1</strain>
    </source>
</reference>
<evidence type="ECO:0000256" key="1">
    <source>
        <dbReference type="ARBA" id="ARBA00008601"/>
    </source>
</evidence>
<dbReference type="GO" id="GO:0004725">
    <property type="term" value="F:protein tyrosine phosphatase activity"/>
    <property type="evidence" value="ECO:0007669"/>
    <property type="project" value="UniProtKB-EC"/>
</dbReference>
<dbReference type="FunCoup" id="J3PG69">
    <property type="interactions" value="741"/>
</dbReference>
<dbReference type="Gene3D" id="3.90.190.10">
    <property type="entry name" value="Protein tyrosine phosphatase superfamily"/>
    <property type="match status" value="1"/>
</dbReference>
<feature type="active site" description="Phosphocysteine intermediate" evidence="5">
    <location>
        <position position="112"/>
    </location>
</feature>
<dbReference type="PROSITE" id="PS50056">
    <property type="entry name" value="TYR_PHOSPHATASE_2"/>
    <property type="match status" value="1"/>
</dbReference>
<dbReference type="InterPro" id="IPR020422">
    <property type="entry name" value="TYR_PHOSPHATASE_DUAL_dom"/>
</dbReference>
<dbReference type="VEuPathDB" id="FungiDB:GGTG_12495"/>
<dbReference type="STRING" id="644352.J3PG69"/>
<evidence type="ECO:0000256" key="2">
    <source>
        <dbReference type="ARBA" id="ARBA00013064"/>
    </source>
</evidence>
<feature type="compositionally biased region" description="Low complexity" evidence="6">
    <location>
        <begin position="84"/>
        <end position="100"/>
    </location>
</feature>
<evidence type="ECO:0000256" key="6">
    <source>
        <dbReference type="SAM" id="MobiDB-lite"/>
    </source>
</evidence>
<dbReference type="PANTHER" id="PTHR45848:SF4">
    <property type="entry name" value="DUAL SPECIFICITY PROTEIN PHOSPHATASE 12"/>
    <property type="match status" value="1"/>
</dbReference>
<dbReference type="EC" id="3.1.3.48" evidence="2"/>
<comment type="similarity">
    <text evidence="1">Belongs to the protein-tyrosine phosphatase family. Non-receptor class dual specificity subfamily.</text>
</comment>
<evidence type="ECO:0000259" key="7">
    <source>
        <dbReference type="PROSITE" id="PS50054"/>
    </source>
</evidence>